<feature type="region of interest" description="Disordered" evidence="1">
    <location>
        <begin position="89"/>
        <end position="117"/>
    </location>
</feature>
<feature type="region of interest" description="Disordered" evidence="1">
    <location>
        <begin position="1"/>
        <end position="20"/>
    </location>
</feature>
<dbReference type="Proteomes" id="UP001235712">
    <property type="component" value="Unassembled WGS sequence"/>
</dbReference>
<accession>A0ABT9NZX9</accession>
<gene>
    <name evidence="2" type="ORF">J2S57_001733</name>
</gene>
<name>A0ABT9NZX9_9ACTN</name>
<proteinExistence type="predicted"/>
<evidence type="ECO:0000256" key="1">
    <source>
        <dbReference type="SAM" id="MobiDB-lite"/>
    </source>
</evidence>
<evidence type="ECO:0000313" key="2">
    <source>
        <dbReference type="EMBL" id="MDP9825984.1"/>
    </source>
</evidence>
<keyword evidence="3" id="KW-1185">Reference proteome</keyword>
<organism evidence="2 3">
    <name type="scientific">Kineosporia succinea</name>
    <dbReference type="NCBI Taxonomy" id="84632"/>
    <lineage>
        <taxon>Bacteria</taxon>
        <taxon>Bacillati</taxon>
        <taxon>Actinomycetota</taxon>
        <taxon>Actinomycetes</taxon>
        <taxon>Kineosporiales</taxon>
        <taxon>Kineosporiaceae</taxon>
        <taxon>Kineosporia</taxon>
    </lineage>
</organism>
<comment type="caution">
    <text evidence="2">The sequence shown here is derived from an EMBL/GenBank/DDBJ whole genome shotgun (WGS) entry which is preliminary data.</text>
</comment>
<sequence length="117" mass="12206">MARRCGGGRPRPRISSAGNLPAGVVEATAGSTTAKKGDRISFDAVIQRADRESGTRKQFSRHELLDVQFRPAGTTTWTTVSTGYNATATGSGDHRLLHPGDKSSAQSAGPALPVTVS</sequence>
<evidence type="ECO:0000313" key="3">
    <source>
        <dbReference type="Proteomes" id="UP001235712"/>
    </source>
</evidence>
<protein>
    <submittedName>
        <fullName evidence="2">Uncharacterized protein</fullName>
    </submittedName>
</protein>
<dbReference type="EMBL" id="JAUSQZ010000001">
    <property type="protein sequence ID" value="MDP9825984.1"/>
    <property type="molecule type" value="Genomic_DNA"/>
</dbReference>
<reference evidence="2 3" key="1">
    <citation type="submission" date="2023-07" db="EMBL/GenBank/DDBJ databases">
        <title>Sequencing the genomes of 1000 actinobacteria strains.</title>
        <authorList>
            <person name="Klenk H.-P."/>
        </authorList>
    </citation>
    <scope>NUCLEOTIDE SEQUENCE [LARGE SCALE GENOMIC DNA]</scope>
    <source>
        <strain evidence="2 3">DSM 44388</strain>
    </source>
</reference>
<dbReference type="RefSeq" id="WP_307240330.1">
    <property type="nucleotide sequence ID" value="NZ_JAUSQZ010000001.1"/>
</dbReference>
<feature type="compositionally biased region" description="Basic and acidic residues" evidence="1">
    <location>
        <begin position="92"/>
        <end position="101"/>
    </location>
</feature>